<feature type="chain" id="PRO_5012559232" description="PepSY domain-containing protein" evidence="2">
    <location>
        <begin position="26"/>
        <end position="115"/>
    </location>
</feature>
<accession>A0A258FSS2</accession>
<proteinExistence type="predicted"/>
<gene>
    <name evidence="3" type="ORF">B7Z01_04490</name>
</gene>
<feature type="region of interest" description="Disordered" evidence="1">
    <location>
        <begin position="45"/>
        <end position="68"/>
    </location>
</feature>
<evidence type="ECO:0000256" key="2">
    <source>
        <dbReference type="SAM" id="SignalP"/>
    </source>
</evidence>
<comment type="caution">
    <text evidence="3">The sequence shown here is derived from an EMBL/GenBank/DDBJ whole genome shotgun (WGS) entry which is preliminary data.</text>
</comment>
<dbReference type="Proteomes" id="UP000215595">
    <property type="component" value="Unassembled WGS sequence"/>
</dbReference>
<dbReference type="EMBL" id="NCEB01000007">
    <property type="protein sequence ID" value="OYX34802.1"/>
    <property type="molecule type" value="Genomic_DNA"/>
</dbReference>
<dbReference type="AlphaFoldDB" id="A0A258FSS2"/>
<keyword evidence="2" id="KW-0732">Signal</keyword>
<evidence type="ECO:0008006" key="5">
    <source>
        <dbReference type="Google" id="ProtNLM"/>
    </source>
</evidence>
<evidence type="ECO:0000313" key="3">
    <source>
        <dbReference type="EMBL" id="OYX34802.1"/>
    </source>
</evidence>
<name>A0A258FSS2_9CAUL</name>
<reference evidence="3 4" key="1">
    <citation type="submission" date="2017-03" db="EMBL/GenBank/DDBJ databases">
        <title>Lifting the veil on microbial sulfur biogeochemistry in mining wastewaters.</title>
        <authorList>
            <person name="Kantor R.S."/>
            <person name="Colenbrander Nelson T."/>
            <person name="Marshall S."/>
            <person name="Bennett D."/>
            <person name="Apte S."/>
            <person name="Camacho D."/>
            <person name="Thomas B.C."/>
            <person name="Warren L.A."/>
            <person name="Banfield J.F."/>
        </authorList>
    </citation>
    <scope>NUCLEOTIDE SEQUENCE [LARGE SCALE GENOMIC DNA]</scope>
    <source>
        <strain evidence="3">32-69-9</strain>
    </source>
</reference>
<sequence length="115" mass="12070">MSRPIVLTLAALIAAAPLGVAQAQARGPLDLRSDALAAVGLAGGSLLQDRGSRGGRDRGEAERPRLMSEAQAQSIAQSRARGARFVGSLGLRGTTYVFRFERDGQIIDIAVDARL</sequence>
<evidence type="ECO:0000313" key="4">
    <source>
        <dbReference type="Proteomes" id="UP000215595"/>
    </source>
</evidence>
<organism evidence="3 4">
    <name type="scientific">Brevundimonas subvibrioides</name>
    <dbReference type="NCBI Taxonomy" id="74313"/>
    <lineage>
        <taxon>Bacteria</taxon>
        <taxon>Pseudomonadati</taxon>
        <taxon>Pseudomonadota</taxon>
        <taxon>Alphaproteobacteria</taxon>
        <taxon>Caulobacterales</taxon>
        <taxon>Caulobacteraceae</taxon>
        <taxon>Brevundimonas</taxon>
    </lineage>
</organism>
<protein>
    <recommendedName>
        <fullName evidence="5">PepSY domain-containing protein</fullName>
    </recommendedName>
</protein>
<feature type="compositionally biased region" description="Basic and acidic residues" evidence="1">
    <location>
        <begin position="50"/>
        <end position="66"/>
    </location>
</feature>
<evidence type="ECO:0000256" key="1">
    <source>
        <dbReference type="SAM" id="MobiDB-lite"/>
    </source>
</evidence>
<feature type="signal peptide" evidence="2">
    <location>
        <begin position="1"/>
        <end position="25"/>
    </location>
</feature>